<feature type="domain" description="DUF3592" evidence="2">
    <location>
        <begin position="85"/>
        <end position="171"/>
    </location>
</feature>
<dbReference type="Pfam" id="PF12158">
    <property type="entry name" value="DUF3592"/>
    <property type="match status" value="1"/>
</dbReference>
<gene>
    <name evidence="3" type="ORF">H9L16_00135</name>
</gene>
<evidence type="ECO:0000256" key="1">
    <source>
        <dbReference type="SAM" id="Phobius"/>
    </source>
</evidence>
<dbReference type="AlphaFoldDB" id="A0A7G9SQI2"/>
<dbReference type="Proteomes" id="UP000515804">
    <property type="component" value="Chromosome"/>
</dbReference>
<proteinExistence type="predicted"/>
<protein>
    <submittedName>
        <fullName evidence="3">DUF3592 domain-containing protein</fullName>
    </submittedName>
</protein>
<dbReference type="KEGG" id="tcn:H9L16_00135"/>
<keyword evidence="1" id="KW-0472">Membrane</keyword>
<evidence type="ECO:0000313" key="4">
    <source>
        <dbReference type="Proteomes" id="UP000515804"/>
    </source>
</evidence>
<evidence type="ECO:0000259" key="2">
    <source>
        <dbReference type="Pfam" id="PF12158"/>
    </source>
</evidence>
<keyword evidence="1" id="KW-0812">Transmembrane</keyword>
<evidence type="ECO:0000313" key="3">
    <source>
        <dbReference type="EMBL" id="QNN70107.1"/>
    </source>
</evidence>
<keyword evidence="1" id="KW-1133">Transmembrane helix</keyword>
<feature type="transmembrane region" description="Helical" evidence="1">
    <location>
        <begin position="174"/>
        <end position="193"/>
    </location>
</feature>
<dbReference type="RefSeq" id="WP_187552624.1">
    <property type="nucleotide sequence ID" value="NZ_BMZL01000001.1"/>
</dbReference>
<feature type="transmembrane region" description="Helical" evidence="1">
    <location>
        <begin position="46"/>
        <end position="67"/>
    </location>
</feature>
<accession>A0A7G9SQI2</accession>
<keyword evidence="4" id="KW-1185">Reference proteome</keyword>
<dbReference type="EMBL" id="CP060719">
    <property type="protein sequence ID" value="QNN70107.1"/>
    <property type="molecule type" value="Genomic_DNA"/>
</dbReference>
<name>A0A7G9SQI2_9GAMM</name>
<organism evidence="3 4">
    <name type="scientific">Thermomonas carbonis</name>
    <dbReference type="NCBI Taxonomy" id="1463158"/>
    <lineage>
        <taxon>Bacteria</taxon>
        <taxon>Pseudomonadati</taxon>
        <taxon>Pseudomonadota</taxon>
        <taxon>Gammaproteobacteria</taxon>
        <taxon>Lysobacterales</taxon>
        <taxon>Lysobacteraceae</taxon>
        <taxon>Thermomonas</taxon>
    </lineage>
</organism>
<feature type="transmembrane region" description="Helical" evidence="1">
    <location>
        <begin position="12"/>
        <end position="34"/>
    </location>
</feature>
<dbReference type="InterPro" id="IPR021994">
    <property type="entry name" value="DUF3592"/>
</dbReference>
<reference evidence="3 4" key="1">
    <citation type="submission" date="2020-08" db="EMBL/GenBank/DDBJ databases">
        <title>Genome sequence of Thermomonas carbonis KCTC 42013T.</title>
        <authorList>
            <person name="Hyun D.-W."/>
            <person name="Bae J.-W."/>
        </authorList>
    </citation>
    <scope>NUCLEOTIDE SEQUENCE [LARGE SCALE GENOMIC DNA]</scope>
    <source>
        <strain evidence="3 4">KCTC 42013</strain>
    </source>
</reference>
<sequence>MTPIGPFAGLSMLAVTIPMWLIGIGLVAMLLPQAIIRRMAGSRDPVAMGMLPFATGLTLLGVLLAWVHAFDGARALQARDWQRLPAKIVRSDLREVMQPRSTKPAWRPDLAYEYRFSGHLHRGHRIAFRSLSSSDREGSRAWLQTQYPLGSEHDIHVNPASPQESVIERGGSPWTWMTFAAGLALAAAGLHLFRVAARDLRKSTTARRQSRP</sequence>